<dbReference type="PROSITE" id="PS51257">
    <property type="entry name" value="PROKAR_LIPOPROTEIN"/>
    <property type="match status" value="1"/>
</dbReference>
<evidence type="ECO:0000256" key="1">
    <source>
        <dbReference type="SAM" id="SignalP"/>
    </source>
</evidence>
<accession>A0ABW1WNX1</accession>
<dbReference type="InterPro" id="IPR036777">
    <property type="entry name" value="Channel_Tsx-like_sf"/>
</dbReference>
<dbReference type="Proteomes" id="UP001596237">
    <property type="component" value="Unassembled WGS sequence"/>
</dbReference>
<dbReference type="RefSeq" id="WP_246482143.1">
    <property type="nucleotide sequence ID" value="NZ_JBHSTT010000023.1"/>
</dbReference>
<evidence type="ECO:0000313" key="3">
    <source>
        <dbReference type="Proteomes" id="UP001596237"/>
    </source>
</evidence>
<organism evidence="2 3">
    <name type="scientific">Methylorubrum zatmanii</name>
    <dbReference type="NCBI Taxonomy" id="29429"/>
    <lineage>
        <taxon>Bacteria</taxon>
        <taxon>Pseudomonadati</taxon>
        <taxon>Pseudomonadota</taxon>
        <taxon>Alphaproteobacteria</taxon>
        <taxon>Hyphomicrobiales</taxon>
        <taxon>Methylobacteriaceae</taxon>
        <taxon>Methylorubrum</taxon>
    </lineage>
</organism>
<keyword evidence="1" id="KW-0732">Signal</keyword>
<feature type="chain" id="PRO_5047147181" evidence="1">
    <location>
        <begin position="22"/>
        <end position="321"/>
    </location>
</feature>
<name>A0ABW1WNX1_9HYPH</name>
<comment type="caution">
    <text evidence="2">The sequence shown here is derived from an EMBL/GenBank/DDBJ whole genome shotgun (WGS) entry which is preliminary data.</text>
</comment>
<proteinExistence type="predicted"/>
<dbReference type="Gene3D" id="2.40.230.20">
    <property type="entry name" value="Nucleoside-specific channel-forming protein, Tsx-like"/>
    <property type="match status" value="1"/>
</dbReference>
<feature type="signal peptide" evidence="1">
    <location>
        <begin position="1"/>
        <end position="21"/>
    </location>
</feature>
<keyword evidence="3" id="KW-1185">Reference proteome</keyword>
<reference evidence="3" key="1">
    <citation type="journal article" date="2019" name="Int. J. Syst. Evol. Microbiol.">
        <title>The Global Catalogue of Microorganisms (GCM) 10K type strain sequencing project: providing services to taxonomists for standard genome sequencing and annotation.</title>
        <authorList>
            <consortium name="The Broad Institute Genomics Platform"/>
            <consortium name="The Broad Institute Genome Sequencing Center for Infectious Disease"/>
            <person name="Wu L."/>
            <person name="Ma J."/>
        </authorList>
    </citation>
    <scope>NUCLEOTIDE SEQUENCE [LARGE SCALE GENOMIC DNA]</scope>
    <source>
        <strain evidence="3">CCUG 36916</strain>
    </source>
</reference>
<dbReference type="SUPFAM" id="SSF111364">
    <property type="entry name" value="Tsx-like channel"/>
    <property type="match status" value="1"/>
</dbReference>
<protein>
    <submittedName>
        <fullName evidence="2">Uncharacterized protein</fullName>
    </submittedName>
</protein>
<gene>
    <name evidence="2" type="ORF">ACFQDP_06405</name>
</gene>
<dbReference type="EMBL" id="JBHSTT010000023">
    <property type="protein sequence ID" value="MFC6388969.1"/>
    <property type="molecule type" value="Genomic_DNA"/>
</dbReference>
<evidence type="ECO:0000313" key="2">
    <source>
        <dbReference type="EMBL" id="MFC6388969.1"/>
    </source>
</evidence>
<sequence>MSRLSLSRFVSFAAGATFACAAAAADLPKKDAPPVPAAAPSFFLFSDTQVSYFYLADAREPGVTGGRAGTSLAGRSIPKNVLNISHADAWAYGTNFFSLDILQSGSQDPAGTGAPRFGLFDYGATEAYGLYRGTLGGNEIFKTNVFSIAGLVKNVSLGYGFDASTKNTQFGPETRKLLAGAVFSFDVPAGFMNLGVYVQKEWNRNGFVTEPFRSVEFDAVPHFELVYNFPLPFTGLPLSLAGFNNVNLPKGKDGFGAKTEIEFLSRTNLVLDVGKLVWNQPGKLDAFVGFQYWLNKFGNSSATVPGSEEKTFLAGVSIHVF</sequence>